<reference evidence="1" key="1">
    <citation type="submission" date="2022-07" db="EMBL/GenBank/DDBJ databases">
        <authorList>
            <person name="Macas J."/>
            <person name="Novak P."/>
            <person name="Neumann P."/>
        </authorList>
    </citation>
    <scope>NUCLEOTIDE SEQUENCE</scope>
</reference>
<dbReference type="AlphaFoldDB" id="A0AAV0CWQ7"/>
<sequence length="17" mass="1614">MTPHEGHSNGGASSSGT</sequence>
<evidence type="ECO:0000313" key="2">
    <source>
        <dbReference type="Proteomes" id="UP001152523"/>
    </source>
</evidence>
<keyword evidence="2" id="KW-1185">Reference proteome</keyword>
<evidence type="ECO:0000313" key="1">
    <source>
        <dbReference type="EMBL" id="CAH9087213.1"/>
    </source>
</evidence>
<dbReference type="EMBL" id="CAMAPF010000058">
    <property type="protein sequence ID" value="CAH9087213.1"/>
    <property type="molecule type" value="Genomic_DNA"/>
</dbReference>
<comment type="caution">
    <text evidence="1">The sequence shown here is derived from an EMBL/GenBank/DDBJ whole genome shotgun (WGS) entry which is preliminary data.</text>
</comment>
<gene>
    <name evidence="1" type="ORF">CEPIT_LOCUS10062</name>
</gene>
<proteinExistence type="predicted"/>
<organism evidence="1 2">
    <name type="scientific">Cuscuta epithymum</name>
    <dbReference type="NCBI Taxonomy" id="186058"/>
    <lineage>
        <taxon>Eukaryota</taxon>
        <taxon>Viridiplantae</taxon>
        <taxon>Streptophyta</taxon>
        <taxon>Embryophyta</taxon>
        <taxon>Tracheophyta</taxon>
        <taxon>Spermatophyta</taxon>
        <taxon>Magnoliopsida</taxon>
        <taxon>eudicotyledons</taxon>
        <taxon>Gunneridae</taxon>
        <taxon>Pentapetalae</taxon>
        <taxon>asterids</taxon>
        <taxon>lamiids</taxon>
        <taxon>Solanales</taxon>
        <taxon>Convolvulaceae</taxon>
        <taxon>Cuscuteae</taxon>
        <taxon>Cuscuta</taxon>
        <taxon>Cuscuta subgen. Cuscuta</taxon>
    </lineage>
</organism>
<protein>
    <submittedName>
        <fullName evidence="1">Uncharacterized protein</fullName>
    </submittedName>
</protein>
<dbReference type="Proteomes" id="UP001152523">
    <property type="component" value="Unassembled WGS sequence"/>
</dbReference>
<accession>A0AAV0CWQ7</accession>
<name>A0AAV0CWQ7_9ASTE</name>